<comment type="caution">
    <text evidence="1">The sequence shown here is derived from an EMBL/GenBank/DDBJ whole genome shotgun (WGS) entry which is preliminary data.</text>
</comment>
<dbReference type="STRING" id="1577792.QX51_15580"/>
<evidence type="ECO:0000313" key="2">
    <source>
        <dbReference type="Proteomes" id="UP000031189"/>
    </source>
</evidence>
<evidence type="ECO:0000313" key="1">
    <source>
        <dbReference type="EMBL" id="KHS56178.1"/>
    </source>
</evidence>
<accession>A0A0B3VTP5</accession>
<dbReference type="RefSeq" id="WP_039680807.1">
    <property type="nucleotide sequence ID" value="NZ_JWHR01000121.1"/>
</dbReference>
<protein>
    <submittedName>
        <fullName evidence="1">Uncharacterized protein</fullName>
    </submittedName>
</protein>
<dbReference type="Proteomes" id="UP000031189">
    <property type="component" value="Unassembled WGS sequence"/>
</dbReference>
<organism evidence="1 2">
    <name type="scientific">Terrisporobacter othiniensis</name>
    <dbReference type="NCBI Taxonomy" id="1577792"/>
    <lineage>
        <taxon>Bacteria</taxon>
        <taxon>Bacillati</taxon>
        <taxon>Bacillota</taxon>
        <taxon>Clostridia</taxon>
        <taxon>Peptostreptococcales</taxon>
        <taxon>Peptostreptococcaceae</taxon>
        <taxon>Terrisporobacter</taxon>
    </lineage>
</organism>
<dbReference type="EMBL" id="JWHR01000121">
    <property type="protein sequence ID" value="KHS56178.1"/>
    <property type="molecule type" value="Genomic_DNA"/>
</dbReference>
<sequence length="107" mass="12939">MKLTKEKLWELKEMYENPFNDVKDIADKFNMDVQQLYNFAHRKGFVRGTLQEYGYQKCSTCKKILEANSENFYVNKNYKNGFGYECKPCARKRRMKKYYTNKGEKNE</sequence>
<name>A0A0B3VTP5_9FIRM</name>
<gene>
    <name evidence="1" type="ORF">QX51_15580</name>
</gene>
<reference evidence="1 2" key="1">
    <citation type="submission" date="2014-12" db="EMBL/GenBank/DDBJ databases">
        <title>Draft genome sequence of Terrisporobacter sp. 08-306576, isolated from the blood culture of a bacteremia patient.</title>
        <authorList>
            <person name="Lund L.C."/>
            <person name="Sydenham T.V."/>
            <person name="Hogh S.V."/>
            <person name="Skov M.N."/>
            <person name="Kemp M."/>
            <person name="Justesen U.S."/>
        </authorList>
    </citation>
    <scope>NUCLEOTIDE SEQUENCE [LARGE SCALE GENOMIC DNA]</scope>
    <source>
        <strain evidence="1 2">08-306576</strain>
    </source>
</reference>
<proteinExistence type="predicted"/>
<keyword evidence="2" id="KW-1185">Reference proteome</keyword>
<dbReference type="AlphaFoldDB" id="A0A0B3VTP5"/>